<dbReference type="PANTHER" id="PTHR12064:SF94">
    <property type="entry name" value="UNEXTENDED PROTEIN"/>
    <property type="match status" value="1"/>
</dbReference>
<dbReference type="InterPro" id="IPR046342">
    <property type="entry name" value="CBS_dom_sf"/>
</dbReference>
<dbReference type="InterPro" id="IPR002550">
    <property type="entry name" value="CNNM"/>
</dbReference>
<evidence type="ECO:0000313" key="7">
    <source>
        <dbReference type="Proteomes" id="UP000192257"/>
    </source>
</evidence>
<dbReference type="GeneID" id="39981903"/>
<dbReference type="VEuPathDB" id="TriTrypDB:TM35_000033560"/>
<gene>
    <name evidence="6" type="ORF">TM35_000033560</name>
</gene>
<dbReference type="EMBL" id="NBCO01000003">
    <property type="protein sequence ID" value="ORC92603.1"/>
    <property type="molecule type" value="Genomic_DNA"/>
</dbReference>
<keyword evidence="3" id="KW-0732">Signal</keyword>
<accession>A0A1X0P7K4</accession>
<dbReference type="SUPFAM" id="SSF51206">
    <property type="entry name" value="cAMP-binding domain-like"/>
    <property type="match status" value="1"/>
</dbReference>
<dbReference type="OrthoDB" id="5353557at2759"/>
<feature type="transmembrane region" description="Helical" evidence="2">
    <location>
        <begin position="169"/>
        <end position="191"/>
    </location>
</feature>
<reference evidence="6 7" key="1">
    <citation type="submission" date="2017-03" db="EMBL/GenBank/DDBJ databases">
        <title>An alternative strategy for trypanosome survival in the mammalian bloodstream revealed through genome and transcriptome analysis of the ubiquitous bovine parasite Trypanosoma (Megatrypanum) theileri.</title>
        <authorList>
            <person name="Kelly S."/>
            <person name="Ivens A."/>
            <person name="Mott A."/>
            <person name="O'Neill E."/>
            <person name="Emms D."/>
            <person name="Macleod O."/>
            <person name="Voorheis P."/>
            <person name="Matthews J."/>
            <person name="Matthews K."/>
            <person name="Carrington M."/>
        </authorList>
    </citation>
    <scope>NUCLEOTIDE SEQUENCE [LARGE SCALE GENOMIC DNA]</scope>
    <source>
        <strain evidence="6">Edinburgh</strain>
    </source>
</reference>
<dbReference type="SUPFAM" id="SSF54631">
    <property type="entry name" value="CBS-domain pair"/>
    <property type="match status" value="1"/>
</dbReference>
<evidence type="ECO:0008006" key="8">
    <source>
        <dbReference type="Google" id="ProtNLM"/>
    </source>
</evidence>
<dbReference type="STRING" id="67003.A0A1X0P7K4"/>
<dbReference type="Pfam" id="PF01595">
    <property type="entry name" value="CNNM"/>
    <property type="match status" value="1"/>
</dbReference>
<organism evidence="6 7">
    <name type="scientific">Trypanosoma theileri</name>
    <dbReference type="NCBI Taxonomy" id="67003"/>
    <lineage>
        <taxon>Eukaryota</taxon>
        <taxon>Discoba</taxon>
        <taxon>Euglenozoa</taxon>
        <taxon>Kinetoplastea</taxon>
        <taxon>Metakinetoplastina</taxon>
        <taxon>Trypanosomatida</taxon>
        <taxon>Trypanosomatidae</taxon>
        <taxon>Trypanosoma</taxon>
    </lineage>
</organism>
<dbReference type="GO" id="GO:0016020">
    <property type="term" value="C:membrane"/>
    <property type="evidence" value="ECO:0007669"/>
    <property type="project" value="UniProtKB-UniRule"/>
</dbReference>
<comment type="caution">
    <text evidence="6">The sequence shown here is derived from an EMBL/GenBank/DDBJ whole genome shotgun (WGS) entry which is preliminary data.</text>
</comment>
<dbReference type="PANTHER" id="PTHR12064">
    <property type="entry name" value="METAL TRANSPORTER CNNM"/>
    <property type="match status" value="1"/>
</dbReference>
<feature type="chain" id="PRO_5012529727" description="CNNM transmembrane domain-containing protein" evidence="3">
    <location>
        <begin position="31"/>
        <end position="697"/>
    </location>
</feature>
<protein>
    <recommendedName>
        <fullName evidence="8">CNNM transmembrane domain-containing protein</fullName>
    </recommendedName>
</protein>
<keyword evidence="1 2" id="KW-0472">Membrane</keyword>
<dbReference type="PROSITE" id="PS50042">
    <property type="entry name" value="CNMP_BINDING_3"/>
    <property type="match status" value="1"/>
</dbReference>
<evidence type="ECO:0000313" key="6">
    <source>
        <dbReference type="EMBL" id="ORC92603.1"/>
    </source>
</evidence>
<feature type="signal peptide" evidence="3">
    <location>
        <begin position="1"/>
        <end position="30"/>
    </location>
</feature>
<evidence type="ECO:0000256" key="2">
    <source>
        <dbReference type="SAM" id="Phobius"/>
    </source>
</evidence>
<proteinExistence type="predicted"/>
<evidence type="ECO:0000259" key="5">
    <source>
        <dbReference type="PROSITE" id="PS51846"/>
    </source>
</evidence>
<evidence type="ECO:0000256" key="3">
    <source>
        <dbReference type="SAM" id="SignalP"/>
    </source>
</evidence>
<feature type="domain" description="CNNM transmembrane" evidence="5">
    <location>
        <begin position="49"/>
        <end position="236"/>
    </location>
</feature>
<dbReference type="InterPro" id="IPR000595">
    <property type="entry name" value="cNMP-bd_dom"/>
</dbReference>
<dbReference type="AlphaFoldDB" id="A0A1X0P7K4"/>
<evidence type="ECO:0000256" key="1">
    <source>
        <dbReference type="PROSITE-ProRule" id="PRU01193"/>
    </source>
</evidence>
<keyword evidence="7" id="KW-1185">Reference proteome</keyword>
<sequence length="697" mass="78125">MVGRPLVWHFPVQCLFAIVVVMLFVGEATASEVKSNKTTHQESNVNGYAKWPLPVLLVLFFVSIILAAMFSGLTIGLFGLDFIMLDIISSAGKEPDKTYAGQIIPIRRYGHQLLATLLIGNMLTLVVISQMVAAMIQSTEFINFIVATVIVFIFAEIIPMGICNKGSYALYIGAKSAPVVSIALFLLYPVAKPLGMFLECIVTHDEGLVYDRNELKKFIRIHCEKYADKSGLEHDEMRMMIGALEMNEAKLESILTPLDRVLMLSKDLYITRRLVEQLWIFGKSRVPIYANGCRSHIVGLLYVRDLIKITSEEMEEGITVEKVLTENPHDIVIVTEKLPLAELLKVFQSTTSHLVFVERAISAEASLNINEATSSTVKTTTTTTTTSAALSTTTVGESKNAAMRITVLTQNVALETPLAHELIGIVTLEDVIERIIKADIYDEYDQDSRVEFMDGSQDSREGYGQLVTNEMKEFRNNTLNGLDNLPRVVPRVNFYSYAVEEKNTTTVKNDGNIKKSNNNNNNDAMTGSQKWALANYLINSYVVFATWDLSEMKHFIDIVGENIIRLEKDEKGPVLYTKGERSHAFTLLLSGGIRVLLADGGFSTEKRSFSSFGEQALLREEGFLPDYTAFISRTSRYIRFTLEDLLKFEKNNRKQSNSHNSTIRETTNTTTENICGIKMQESDRVECDENPLPPKKI</sequence>
<dbReference type="InterPro" id="IPR018490">
    <property type="entry name" value="cNMP-bd_dom_sf"/>
</dbReference>
<keyword evidence="1 2" id="KW-0812">Transmembrane</keyword>
<dbReference type="RefSeq" id="XP_028886669.1">
    <property type="nucleotide sequence ID" value="XM_029022123.1"/>
</dbReference>
<dbReference type="GO" id="GO:0010960">
    <property type="term" value="P:magnesium ion homeostasis"/>
    <property type="evidence" value="ECO:0007669"/>
    <property type="project" value="InterPro"/>
</dbReference>
<feature type="domain" description="Cyclic nucleotide-binding" evidence="4">
    <location>
        <begin position="543"/>
        <end position="618"/>
    </location>
</feature>
<dbReference type="Proteomes" id="UP000192257">
    <property type="component" value="Unassembled WGS sequence"/>
</dbReference>
<name>A0A1X0P7K4_9TRYP</name>
<dbReference type="Gene3D" id="3.10.580.10">
    <property type="entry name" value="CBS-domain"/>
    <property type="match status" value="1"/>
</dbReference>
<dbReference type="InterPro" id="IPR045095">
    <property type="entry name" value="ACDP"/>
</dbReference>
<dbReference type="Pfam" id="PF25562">
    <property type="entry name" value="CNBH_CNNM2_C"/>
    <property type="match status" value="1"/>
</dbReference>
<evidence type="ECO:0000259" key="4">
    <source>
        <dbReference type="PROSITE" id="PS50042"/>
    </source>
</evidence>
<feature type="transmembrane region" description="Helical" evidence="2">
    <location>
        <begin position="142"/>
        <end position="162"/>
    </location>
</feature>
<feature type="transmembrane region" description="Helical" evidence="2">
    <location>
        <begin position="113"/>
        <end position="136"/>
    </location>
</feature>
<keyword evidence="1 2" id="KW-1133">Transmembrane helix</keyword>
<feature type="transmembrane region" description="Helical" evidence="2">
    <location>
        <begin position="54"/>
        <end position="80"/>
    </location>
</feature>
<dbReference type="PROSITE" id="PS51846">
    <property type="entry name" value="CNNM"/>
    <property type="match status" value="1"/>
</dbReference>